<dbReference type="InterPro" id="IPR050121">
    <property type="entry name" value="Cytochrome_P450_monoxygenase"/>
</dbReference>
<dbReference type="GO" id="GO:0004497">
    <property type="term" value="F:monooxygenase activity"/>
    <property type="evidence" value="ECO:0007669"/>
    <property type="project" value="UniProtKB-KW"/>
</dbReference>
<accession>A0A6A6I5Z3</accession>
<dbReference type="InterPro" id="IPR036396">
    <property type="entry name" value="Cyt_P450_sf"/>
</dbReference>
<feature type="transmembrane region" description="Helical" evidence="14">
    <location>
        <begin position="109"/>
        <end position="129"/>
    </location>
</feature>
<gene>
    <name evidence="15" type="ORF">BU26DRAFT_542771</name>
</gene>
<evidence type="ECO:0000256" key="2">
    <source>
        <dbReference type="ARBA" id="ARBA00004167"/>
    </source>
</evidence>
<dbReference type="Proteomes" id="UP000800094">
    <property type="component" value="Unassembled WGS sequence"/>
</dbReference>
<dbReference type="FunFam" id="1.10.630.10:FF:000047">
    <property type="entry name" value="Cytochrome P450 monooxygenase"/>
    <property type="match status" value="1"/>
</dbReference>
<dbReference type="CDD" id="cd11058">
    <property type="entry name" value="CYP60B-like"/>
    <property type="match status" value="1"/>
</dbReference>
<dbReference type="GO" id="GO:0016020">
    <property type="term" value="C:membrane"/>
    <property type="evidence" value="ECO:0007669"/>
    <property type="project" value="UniProtKB-SubCell"/>
</dbReference>
<keyword evidence="8 13" id="KW-0560">Oxidoreductase</keyword>
<dbReference type="Gene3D" id="1.10.630.10">
    <property type="entry name" value="Cytochrome P450"/>
    <property type="match status" value="1"/>
</dbReference>
<evidence type="ECO:0000256" key="12">
    <source>
        <dbReference type="PIRSR" id="PIRSR602401-1"/>
    </source>
</evidence>
<evidence type="ECO:0000256" key="5">
    <source>
        <dbReference type="ARBA" id="ARBA00022692"/>
    </source>
</evidence>
<evidence type="ECO:0000256" key="3">
    <source>
        <dbReference type="ARBA" id="ARBA00010617"/>
    </source>
</evidence>
<keyword evidence="11 14" id="KW-0472">Membrane</keyword>
<dbReference type="OrthoDB" id="1470350at2759"/>
<dbReference type="GO" id="GO:0016705">
    <property type="term" value="F:oxidoreductase activity, acting on paired donors, with incorporation or reduction of molecular oxygen"/>
    <property type="evidence" value="ECO:0007669"/>
    <property type="project" value="InterPro"/>
</dbReference>
<dbReference type="AlphaFoldDB" id="A0A6A6I5Z3"/>
<comment type="similarity">
    <text evidence="3 13">Belongs to the cytochrome P450 family.</text>
</comment>
<name>A0A6A6I5Z3_9PLEO</name>
<evidence type="ECO:0000256" key="11">
    <source>
        <dbReference type="ARBA" id="ARBA00023136"/>
    </source>
</evidence>
<dbReference type="GO" id="GO:0005506">
    <property type="term" value="F:iron ion binding"/>
    <property type="evidence" value="ECO:0007669"/>
    <property type="project" value="InterPro"/>
</dbReference>
<dbReference type="PROSITE" id="PS00086">
    <property type="entry name" value="CYTOCHROME_P450"/>
    <property type="match status" value="1"/>
</dbReference>
<keyword evidence="10 13" id="KW-0503">Monooxygenase</keyword>
<dbReference type="GeneID" id="54585000"/>
<evidence type="ECO:0000256" key="4">
    <source>
        <dbReference type="ARBA" id="ARBA00022617"/>
    </source>
</evidence>
<keyword evidence="4 12" id="KW-0349">Heme</keyword>
<dbReference type="Pfam" id="PF00067">
    <property type="entry name" value="p450"/>
    <property type="match status" value="1"/>
</dbReference>
<dbReference type="GO" id="GO:0020037">
    <property type="term" value="F:heme binding"/>
    <property type="evidence" value="ECO:0007669"/>
    <property type="project" value="InterPro"/>
</dbReference>
<evidence type="ECO:0000256" key="9">
    <source>
        <dbReference type="ARBA" id="ARBA00023004"/>
    </source>
</evidence>
<evidence type="ECO:0000256" key="13">
    <source>
        <dbReference type="RuleBase" id="RU000461"/>
    </source>
</evidence>
<evidence type="ECO:0000256" key="14">
    <source>
        <dbReference type="SAM" id="Phobius"/>
    </source>
</evidence>
<proteinExistence type="inferred from homology"/>
<dbReference type="InterPro" id="IPR017972">
    <property type="entry name" value="Cyt_P450_CS"/>
</dbReference>
<dbReference type="PANTHER" id="PTHR24305">
    <property type="entry name" value="CYTOCHROME P450"/>
    <property type="match status" value="1"/>
</dbReference>
<evidence type="ECO:0000256" key="7">
    <source>
        <dbReference type="ARBA" id="ARBA00022989"/>
    </source>
</evidence>
<dbReference type="PANTHER" id="PTHR24305:SF210">
    <property type="entry name" value="CYTOCHROME P450 MONOOXYGENASE ASQL-RELATED"/>
    <property type="match status" value="1"/>
</dbReference>
<keyword evidence="7 14" id="KW-1133">Transmembrane helix</keyword>
<evidence type="ECO:0000256" key="6">
    <source>
        <dbReference type="ARBA" id="ARBA00022723"/>
    </source>
</evidence>
<comment type="subcellular location">
    <subcellularLocation>
        <location evidence="2">Membrane</location>
        <topology evidence="2">Single-pass membrane protein</topology>
    </subcellularLocation>
</comment>
<dbReference type="SUPFAM" id="SSF48264">
    <property type="entry name" value="Cytochrome P450"/>
    <property type="match status" value="1"/>
</dbReference>
<sequence>MRSYTQLNRKYNGYPTSLRKVQKLAPSAHLLMLGLTASPRPKASEQTHTSQQYGLVPASHANLSDLYETSLPQTCTPPLNHRLVQPVLLHRGTSICRPSLKMLTVAQSLALGPSLLLLYAVLKIFYNLFLHPLRSFPGPLLARATILTSQKVAYSGRIHLWAHELHQKYGPVVRIAPNELSFIEAQVWKDVYGHRATAFMKDKEFYGPDSFGSPVGIIRADNVAHARQRKLVSHAFSDKALREQEQLLKGYAALLVRKLNEAIKKDDKVDIMSWYNFTTFDIMADLTFGEPLKLLEESTYTPWVRALFDHLKMVMLTSLLRQWPLLNKTMQRLVPEDVKEKRKLHMAHSSDRIEKRLARKTDRPDIWTYVMRYMGTENAGKGLAPTEMHSTGALFMLAGTETTATELSGMTYYLLKRQEKMERLKKEVRGAFSSFEDITMGTLSQLEYLGACIEEGLRVYPPVAMGLPRTTPKNGAYIAGRWVAGGTTVSLAHYAAYHSPSNFKDPDSYVPERWLPEGQEEYGSDTKEVVNAFSYGPRNCLGKNLANHEMRLVLASIVLHFDMELLDDGENWLDQDNFILWKKPALMVKLTPVAEKM</sequence>
<keyword evidence="6 12" id="KW-0479">Metal-binding</keyword>
<reference evidence="15" key="1">
    <citation type="journal article" date="2020" name="Stud. Mycol.">
        <title>101 Dothideomycetes genomes: a test case for predicting lifestyles and emergence of pathogens.</title>
        <authorList>
            <person name="Haridas S."/>
            <person name="Albert R."/>
            <person name="Binder M."/>
            <person name="Bloem J."/>
            <person name="Labutti K."/>
            <person name="Salamov A."/>
            <person name="Andreopoulos B."/>
            <person name="Baker S."/>
            <person name="Barry K."/>
            <person name="Bills G."/>
            <person name="Bluhm B."/>
            <person name="Cannon C."/>
            <person name="Castanera R."/>
            <person name="Culley D."/>
            <person name="Daum C."/>
            <person name="Ezra D."/>
            <person name="Gonzalez J."/>
            <person name="Henrissat B."/>
            <person name="Kuo A."/>
            <person name="Liang C."/>
            <person name="Lipzen A."/>
            <person name="Lutzoni F."/>
            <person name="Magnuson J."/>
            <person name="Mondo S."/>
            <person name="Nolan M."/>
            <person name="Ohm R."/>
            <person name="Pangilinan J."/>
            <person name="Park H.-J."/>
            <person name="Ramirez L."/>
            <person name="Alfaro M."/>
            <person name="Sun H."/>
            <person name="Tritt A."/>
            <person name="Yoshinaga Y."/>
            <person name="Zwiers L.-H."/>
            <person name="Turgeon B."/>
            <person name="Goodwin S."/>
            <person name="Spatafora J."/>
            <person name="Crous P."/>
            <person name="Grigoriev I."/>
        </authorList>
    </citation>
    <scope>NUCLEOTIDE SEQUENCE</scope>
    <source>
        <strain evidence="15">CBS 122368</strain>
    </source>
</reference>
<dbReference type="EMBL" id="ML987202">
    <property type="protein sequence ID" value="KAF2244993.1"/>
    <property type="molecule type" value="Genomic_DNA"/>
</dbReference>
<keyword evidence="16" id="KW-1185">Reference proteome</keyword>
<dbReference type="PRINTS" id="PR00385">
    <property type="entry name" value="P450"/>
</dbReference>
<evidence type="ECO:0000256" key="8">
    <source>
        <dbReference type="ARBA" id="ARBA00023002"/>
    </source>
</evidence>
<evidence type="ECO:0000313" key="16">
    <source>
        <dbReference type="Proteomes" id="UP000800094"/>
    </source>
</evidence>
<organism evidence="15 16">
    <name type="scientific">Trematosphaeria pertusa</name>
    <dbReference type="NCBI Taxonomy" id="390896"/>
    <lineage>
        <taxon>Eukaryota</taxon>
        <taxon>Fungi</taxon>
        <taxon>Dikarya</taxon>
        <taxon>Ascomycota</taxon>
        <taxon>Pezizomycotina</taxon>
        <taxon>Dothideomycetes</taxon>
        <taxon>Pleosporomycetidae</taxon>
        <taxon>Pleosporales</taxon>
        <taxon>Massarineae</taxon>
        <taxon>Trematosphaeriaceae</taxon>
        <taxon>Trematosphaeria</taxon>
    </lineage>
</organism>
<dbReference type="InterPro" id="IPR002401">
    <property type="entry name" value="Cyt_P450_E_grp-I"/>
</dbReference>
<evidence type="ECO:0000256" key="10">
    <source>
        <dbReference type="ARBA" id="ARBA00023033"/>
    </source>
</evidence>
<dbReference type="GO" id="GO:0009403">
    <property type="term" value="P:toxin biosynthetic process"/>
    <property type="evidence" value="ECO:0007669"/>
    <property type="project" value="UniProtKB-ARBA"/>
</dbReference>
<protein>
    <submittedName>
        <fullName evidence="15">Cytochrome P450</fullName>
    </submittedName>
</protein>
<keyword evidence="9 12" id="KW-0408">Iron</keyword>
<dbReference type="InterPro" id="IPR001128">
    <property type="entry name" value="Cyt_P450"/>
</dbReference>
<keyword evidence="5 14" id="KW-0812">Transmembrane</keyword>
<evidence type="ECO:0000313" key="15">
    <source>
        <dbReference type="EMBL" id="KAF2244993.1"/>
    </source>
</evidence>
<comment type="cofactor">
    <cofactor evidence="1 12">
        <name>heme</name>
        <dbReference type="ChEBI" id="CHEBI:30413"/>
    </cofactor>
</comment>
<evidence type="ECO:0000256" key="1">
    <source>
        <dbReference type="ARBA" id="ARBA00001971"/>
    </source>
</evidence>
<feature type="binding site" description="axial binding residue" evidence="12">
    <location>
        <position position="540"/>
    </location>
    <ligand>
        <name>heme</name>
        <dbReference type="ChEBI" id="CHEBI:30413"/>
    </ligand>
    <ligandPart>
        <name>Fe</name>
        <dbReference type="ChEBI" id="CHEBI:18248"/>
    </ligandPart>
</feature>
<dbReference type="RefSeq" id="XP_033679997.1">
    <property type="nucleotide sequence ID" value="XM_033831670.1"/>
</dbReference>
<dbReference type="PRINTS" id="PR00463">
    <property type="entry name" value="EP450I"/>
</dbReference>